<proteinExistence type="inferred from homology"/>
<reference evidence="5" key="1">
    <citation type="submission" date="2019-05" db="EMBL/GenBank/DDBJ databases">
        <title>Annotation for the trematode Paragonimus heterotremus.</title>
        <authorList>
            <person name="Choi Y.-J."/>
        </authorList>
    </citation>
    <scope>NUCLEOTIDE SEQUENCE</scope>
    <source>
        <strain evidence="5">LC</strain>
    </source>
</reference>
<keyword evidence="6" id="KW-1185">Reference proteome</keyword>
<feature type="transmembrane region" description="Helical" evidence="4">
    <location>
        <begin position="75"/>
        <end position="100"/>
    </location>
</feature>
<evidence type="ECO:0000256" key="1">
    <source>
        <dbReference type="ARBA" id="ARBA00009283"/>
    </source>
</evidence>
<keyword evidence="2" id="KW-0378">Hydrolase</keyword>
<evidence type="ECO:0000256" key="4">
    <source>
        <dbReference type="SAM" id="Phobius"/>
    </source>
</evidence>
<evidence type="ECO:0000313" key="5">
    <source>
        <dbReference type="EMBL" id="KAF5404988.1"/>
    </source>
</evidence>
<keyword evidence="4" id="KW-1133">Transmembrane helix</keyword>
<feature type="compositionally biased region" description="Polar residues" evidence="3">
    <location>
        <begin position="175"/>
        <end position="186"/>
    </location>
</feature>
<accession>A0A8J4SS85</accession>
<sequence length="239" mass="27232">MNESLYPHQLFLYRYVCFKAPFVISTLHTGLNFPLDYRNLRVVIDLDDTEVQWNWGALFYILNSEPFADNVGPSVVQIVLGVLGILIVVALILFVLGLFWRQRLHKATASSPSIPDNMEAGIVHADQCQRQFAHQLSEECPQQCEHSNCSRQNEDLPADVATRQGKQVPTKEDQNQCYQPQTSRHPNHIAQTTTIQSKPTLSSTDGEVHNRNTELNVVLGDDHPNKDIIERNKTHFEHH</sequence>
<keyword evidence="4" id="KW-0812">Transmembrane</keyword>
<feature type="region of interest" description="Disordered" evidence="3">
    <location>
        <begin position="162"/>
        <end position="186"/>
    </location>
</feature>
<dbReference type="Pfam" id="PF01150">
    <property type="entry name" value="GDA1_CD39"/>
    <property type="match status" value="1"/>
</dbReference>
<comment type="similarity">
    <text evidence="1">Belongs to the GDA1/CD39 NTPase family.</text>
</comment>
<dbReference type="InterPro" id="IPR000407">
    <property type="entry name" value="GDA1_CD39_NTPase"/>
</dbReference>
<dbReference type="Proteomes" id="UP000748531">
    <property type="component" value="Unassembled WGS sequence"/>
</dbReference>
<evidence type="ECO:0000256" key="3">
    <source>
        <dbReference type="SAM" id="MobiDB-lite"/>
    </source>
</evidence>
<evidence type="ECO:0000313" key="6">
    <source>
        <dbReference type="Proteomes" id="UP000748531"/>
    </source>
</evidence>
<keyword evidence="4" id="KW-0472">Membrane</keyword>
<evidence type="ECO:0000256" key="2">
    <source>
        <dbReference type="ARBA" id="ARBA00022801"/>
    </source>
</evidence>
<organism evidence="5 6">
    <name type="scientific">Paragonimus heterotremus</name>
    <dbReference type="NCBI Taxonomy" id="100268"/>
    <lineage>
        <taxon>Eukaryota</taxon>
        <taxon>Metazoa</taxon>
        <taxon>Spiralia</taxon>
        <taxon>Lophotrochozoa</taxon>
        <taxon>Platyhelminthes</taxon>
        <taxon>Trematoda</taxon>
        <taxon>Digenea</taxon>
        <taxon>Plagiorchiida</taxon>
        <taxon>Troglotremata</taxon>
        <taxon>Troglotrematidae</taxon>
        <taxon>Paragonimus</taxon>
    </lineage>
</organism>
<gene>
    <name evidence="5" type="ORF">PHET_01528</name>
</gene>
<dbReference type="EMBL" id="LUCH01000499">
    <property type="protein sequence ID" value="KAF5404988.1"/>
    <property type="molecule type" value="Genomic_DNA"/>
</dbReference>
<dbReference type="OrthoDB" id="6261582at2759"/>
<comment type="caution">
    <text evidence="5">The sequence shown here is derived from an EMBL/GenBank/DDBJ whole genome shotgun (WGS) entry which is preliminary data.</text>
</comment>
<protein>
    <submittedName>
        <fullName evidence="5">Uncharacterized protein</fullName>
    </submittedName>
</protein>
<dbReference type="GO" id="GO:0016787">
    <property type="term" value="F:hydrolase activity"/>
    <property type="evidence" value="ECO:0007669"/>
    <property type="project" value="UniProtKB-KW"/>
</dbReference>
<name>A0A8J4SS85_9TREM</name>
<dbReference type="AlphaFoldDB" id="A0A8J4SS85"/>
<dbReference type="CDD" id="cd12087">
    <property type="entry name" value="TM_EGFR-like"/>
    <property type="match status" value="1"/>
</dbReference>